<dbReference type="Pfam" id="PF05553">
    <property type="entry name" value="DUF761"/>
    <property type="match status" value="1"/>
</dbReference>
<gene>
    <name evidence="1" type="ORF">CASFOL_024917</name>
</gene>
<dbReference type="AlphaFoldDB" id="A0ABD3CPQ4"/>
<dbReference type="InterPro" id="IPR008480">
    <property type="entry name" value="DUF761_pln"/>
</dbReference>
<dbReference type="PANTHER" id="PTHR33265:SF26">
    <property type="entry name" value="OS06G0554600 PROTEIN"/>
    <property type="match status" value="1"/>
</dbReference>
<reference evidence="2" key="1">
    <citation type="journal article" date="2024" name="IScience">
        <title>Strigolactones Initiate the Formation of Haustorium-like Structures in Castilleja.</title>
        <authorList>
            <person name="Buerger M."/>
            <person name="Peterson D."/>
            <person name="Chory J."/>
        </authorList>
    </citation>
    <scope>NUCLEOTIDE SEQUENCE [LARGE SCALE GENOMIC DNA]</scope>
</reference>
<evidence type="ECO:0000313" key="2">
    <source>
        <dbReference type="Proteomes" id="UP001632038"/>
    </source>
</evidence>
<dbReference type="PANTHER" id="PTHR33265">
    <property type="entry name" value="AVR9/CF-9 RAPIDLY ELICITED PROTEIN-RELATED"/>
    <property type="match status" value="1"/>
</dbReference>
<name>A0ABD3CPQ4_9LAMI</name>
<comment type="caution">
    <text evidence="1">The sequence shown here is derived from an EMBL/GenBank/DDBJ whole genome shotgun (WGS) entry which is preliminary data.</text>
</comment>
<protein>
    <recommendedName>
        <fullName evidence="3">Avr9/Cf-9 rapidly elicited protein 146</fullName>
    </recommendedName>
</protein>
<dbReference type="Proteomes" id="UP001632038">
    <property type="component" value="Unassembled WGS sequence"/>
</dbReference>
<proteinExistence type="predicted"/>
<organism evidence="1 2">
    <name type="scientific">Castilleja foliolosa</name>
    <dbReference type="NCBI Taxonomy" id="1961234"/>
    <lineage>
        <taxon>Eukaryota</taxon>
        <taxon>Viridiplantae</taxon>
        <taxon>Streptophyta</taxon>
        <taxon>Embryophyta</taxon>
        <taxon>Tracheophyta</taxon>
        <taxon>Spermatophyta</taxon>
        <taxon>Magnoliopsida</taxon>
        <taxon>eudicotyledons</taxon>
        <taxon>Gunneridae</taxon>
        <taxon>Pentapetalae</taxon>
        <taxon>asterids</taxon>
        <taxon>lamiids</taxon>
        <taxon>Lamiales</taxon>
        <taxon>Orobanchaceae</taxon>
        <taxon>Pedicularideae</taxon>
        <taxon>Castillejinae</taxon>
        <taxon>Castilleja</taxon>
    </lineage>
</organism>
<keyword evidence="2" id="KW-1185">Reference proteome</keyword>
<accession>A0ABD3CPQ4</accession>
<sequence length="220" mass="24917">MESTISFQDFLLKLSLHTSIIKHNNPNQKGIQKIHKKMEQNLPIAAKRFWSTVQVVYFMLRKNISKPKLLADLNMFMKRGKLAGKAAIHNLMAHHHHGHSSAASTDDDRQIPDDVYEFSCSNTPAQNTTFKLPFHLNKRKRSPSPPPEVMDDDIFAAAMEIVGGGGMVGVESPAKVRQLRITDSPFPLRPESGVDEHVDEAAEKFIEKFYRDLKRQNVMA</sequence>
<dbReference type="EMBL" id="JAVIJP010000032">
    <property type="protein sequence ID" value="KAL3631933.1"/>
    <property type="molecule type" value="Genomic_DNA"/>
</dbReference>
<evidence type="ECO:0000313" key="1">
    <source>
        <dbReference type="EMBL" id="KAL3631933.1"/>
    </source>
</evidence>
<evidence type="ECO:0008006" key="3">
    <source>
        <dbReference type="Google" id="ProtNLM"/>
    </source>
</evidence>